<evidence type="ECO:0000313" key="1">
    <source>
        <dbReference type="EMBL" id="CAD86348.1"/>
    </source>
</evidence>
<dbReference type="Proteomes" id="UP000001416">
    <property type="component" value="Chromosome"/>
</dbReference>
<organism evidence="1 2">
    <name type="scientific">Nitrosomonas europaea (strain ATCC 19718 / CIP 103999 / KCTC 2705 / NBRC 14298)</name>
    <dbReference type="NCBI Taxonomy" id="228410"/>
    <lineage>
        <taxon>Bacteria</taxon>
        <taxon>Pseudomonadati</taxon>
        <taxon>Pseudomonadota</taxon>
        <taxon>Betaproteobacteria</taxon>
        <taxon>Nitrosomonadales</taxon>
        <taxon>Nitrosomonadaceae</taxon>
        <taxon>Nitrosomonas</taxon>
    </lineage>
</organism>
<evidence type="ECO:0008006" key="3">
    <source>
        <dbReference type="Google" id="ProtNLM"/>
    </source>
</evidence>
<dbReference type="GeneID" id="87105567"/>
<protein>
    <recommendedName>
        <fullName evidence="3">EcsC protein family protein</fullName>
    </recommendedName>
</protein>
<dbReference type="KEGG" id="neu:NE2436"/>
<dbReference type="EMBL" id="AL954747">
    <property type="protein sequence ID" value="CAD86348.1"/>
    <property type="molecule type" value="Genomic_DNA"/>
</dbReference>
<dbReference type="STRING" id="228410.NE2436"/>
<dbReference type="Pfam" id="PF12787">
    <property type="entry name" value="EcsC"/>
    <property type="match status" value="1"/>
</dbReference>
<dbReference type="InterPro" id="IPR024787">
    <property type="entry name" value="EcsC"/>
</dbReference>
<evidence type="ECO:0000313" key="2">
    <source>
        <dbReference type="Proteomes" id="UP000001416"/>
    </source>
</evidence>
<dbReference type="HOGENOM" id="CLU_1189241_0_0_4"/>
<proteinExistence type="predicted"/>
<dbReference type="AlphaFoldDB" id="Q82SB0"/>
<reference evidence="1 2" key="1">
    <citation type="journal article" date="2003" name="J. Bacteriol.">
        <title>Complete genome sequence of the ammonia-oxidizing bacterium and obligate chemolithoautotroph Nitrosomonas europaea.</title>
        <authorList>
            <person name="Chain P."/>
            <person name="Lamerdin J."/>
            <person name="Larimer F."/>
            <person name="Regala W."/>
            <person name="Land M."/>
            <person name="Hauser L."/>
            <person name="Hooper A."/>
            <person name="Klotz M."/>
            <person name="Norton J."/>
            <person name="Sayavedra-Soto L."/>
            <person name="Arciero D."/>
            <person name="Hommes N."/>
            <person name="Whittaker M."/>
            <person name="Arp D."/>
        </authorList>
    </citation>
    <scope>NUCLEOTIDE SEQUENCE [LARGE SCALE GENOMIC DNA]</scope>
    <source>
        <strain evidence="2">ATCC 19718 / CIP 103999 / KCTC 2705 / NBRC 14298</strain>
    </source>
</reference>
<accession>Q82SB0</accession>
<dbReference type="OrthoDB" id="6841790at2"/>
<dbReference type="eggNOG" id="COG3118">
    <property type="taxonomic scope" value="Bacteria"/>
</dbReference>
<sequence>MSEVITVGDKPILLKAIELVLAEPAAIRKEALQLKDKYVTRYGSDRSEDEINAYAADKIISNYSYYTAFVGGTTALTGVIPGLGTVLAAFGGATANTALSMKYQIEMTMAIATIYGRDITIEEEKRLCLMIAGLGAISEMTRVGGKEPGKKASVKMMQQYLQDASLQTLRELFKKVGITFTKKAAEKAIPFGVGVIIGFSANKGLTWYVGTKARDFFSVTDSIV</sequence>
<name>Q82SB0_NITEU</name>
<gene>
    <name evidence="1" type="ordered locus">NE2436</name>
</gene>
<keyword evidence="2" id="KW-1185">Reference proteome</keyword>
<dbReference type="RefSeq" id="WP_011112904.1">
    <property type="nucleotide sequence ID" value="NC_004757.1"/>
</dbReference>